<dbReference type="PANTHER" id="PTHR43591:SF24">
    <property type="entry name" value="2-METHOXY-6-POLYPRENYL-1,4-BENZOQUINOL METHYLASE, MITOCHONDRIAL"/>
    <property type="match status" value="1"/>
</dbReference>
<dbReference type="OrthoDB" id="2013972at2759"/>
<sequence>MITSSPRSHASSPGDRQPATDEDVAAAAEQARTQIEVEDWENDDYGFNDGASEAESGYSSDDGGSVTTSVSSSVRDYVFENGRRYHRYCEGRYSLPNDEQEQDREDMKHAMTVAVCGDKLHFAPIGDCPGRILDLGTGTGIWCVDMGDAYPSAEVIGVDLSPIQPTFVPPNVRFLIDDIESDWVYSAPFDLIHLRAMAPAIRNWEKMLASAYDWLKPGAYIELQELDFYPQSDDGSMPDDWGYMQYTRACREGFGKFGADFHVAHSIAAKLRNAGFVNVIEQKIKVPLGAWAKNKLLRTAGLYMQAAVIDAFSMAAAGPLQRGLGWSKEEAEVFIAHARKAVKDPKVHAYYTLHMVYGQRPAS</sequence>
<dbReference type="SUPFAM" id="SSF53335">
    <property type="entry name" value="S-adenosyl-L-methionine-dependent methyltransferases"/>
    <property type="match status" value="1"/>
</dbReference>
<dbReference type="PANTHER" id="PTHR43591">
    <property type="entry name" value="METHYLTRANSFERASE"/>
    <property type="match status" value="1"/>
</dbReference>
<feature type="region of interest" description="Disordered" evidence="1">
    <location>
        <begin position="1"/>
        <end position="70"/>
    </location>
</feature>
<dbReference type="EMBL" id="VCHE01000004">
    <property type="protein sequence ID" value="KAB2580254.1"/>
    <property type="molecule type" value="Genomic_DNA"/>
</dbReference>
<keyword evidence="3" id="KW-1185">Reference proteome</keyword>
<evidence type="ECO:0000313" key="3">
    <source>
        <dbReference type="Proteomes" id="UP000325902"/>
    </source>
</evidence>
<dbReference type="GO" id="GO:0008168">
    <property type="term" value="F:methyltransferase activity"/>
    <property type="evidence" value="ECO:0007669"/>
    <property type="project" value="TreeGrafter"/>
</dbReference>
<feature type="compositionally biased region" description="Acidic residues" evidence="1">
    <location>
        <begin position="36"/>
        <end position="46"/>
    </location>
</feature>
<evidence type="ECO:0000256" key="1">
    <source>
        <dbReference type="SAM" id="MobiDB-lite"/>
    </source>
</evidence>
<reference evidence="2 3" key="1">
    <citation type="journal article" date="2019" name="Sci. Rep.">
        <title>A multi-omics analysis of the grapevine pathogen Lasiodiplodia theobromae reveals that temperature affects the expression of virulence- and pathogenicity-related genes.</title>
        <authorList>
            <person name="Felix C."/>
            <person name="Meneses R."/>
            <person name="Goncalves M.F.M."/>
            <person name="Tilleman L."/>
            <person name="Duarte A.S."/>
            <person name="Jorrin-Novo J.V."/>
            <person name="Van de Peer Y."/>
            <person name="Deforce D."/>
            <person name="Van Nieuwerburgh F."/>
            <person name="Esteves A.C."/>
            <person name="Alves A."/>
        </authorList>
    </citation>
    <scope>NUCLEOTIDE SEQUENCE [LARGE SCALE GENOMIC DNA]</scope>
    <source>
        <strain evidence="2 3">LA-SOL3</strain>
    </source>
</reference>
<accession>A0A5N5DVR4</accession>
<gene>
    <name evidence="2" type="primary">laeA_0</name>
    <name evidence="2" type="ORF">DBV05_g1303</name>
</gene>
<organism evidence="2 3">
    <name type="scientific">Lasiodiplodia theobromae</name>
    <dbReference type="NCBI Taxonomy" id="45133"/>
    <lineage>
        <taxon>Eukaryota</taxon>
        <taxon>Fungi</taxon>
        <taxon>Dikarya</taxon>
        <taxon>Ascomycota</taxon>
        <taxon>Pezizomycotina</taxon>
        <taxon>Dothideomycetes</taxon>
        <taxon>Dothideomycetes incertae sedis</taxon>
        <taxon>Botryosphaeriales</taxon>
        <taxon>Botryosphaeriaceae</taxon>
        <taxon>Lasiodiplodia</taxon>
    </lineage>
</organism>
<dbReference type="Proteomes" id="UP000325902">
    <property type="component" value="Unassembled WGS sequence"/>
</dbReference>
<evidence type="ECO:0000313" key="2">
    <source>
        <dbReference type="EMBL" id="KAB2580254.1"/>
    </source>
</evidence>
<comment type="caution">
    <text evidence="2">The sequence shown here is derived from an EMBL/GenBank/DDBJ whole genome shotgun (WGS) entry which is preliminary data.</text>
</comment>
<dbReference type="InterPro" id="IPR029063">
    <property type="entry name" value="SAM-dependent_MTases_sf"/>
</dbReference>
<feature type="compositionally biased region" description="Low complexity" evidence="1">
    <location>
        <begin position="49"/>
        <end position="70"/>
    </location>
</feature>
<dbReference type="AlphaFoldDB" id="A0A5N5DVR4"/>
<protein>
    <submittedName>
        <fullName evidence="2">Secondary metabolism regulator laeA</fullName>
    </submittedName>
</protein>
<dbReference type="Pfam" id="PF13489">
    <property type="entry name" value="Methyltransf_23"/>
    <property type="match status" value="1"/>
</dbReference>
<dbReference type="CDD" id="cd02440">
    <property type="entry name" value="AdoMet_MTases"/>
    <property type="match status" value="1"/>
</dbReference>
<feature type="compositionally biased region" description="Polar residues" evidence="1">
    <location>
        <begin position="1"/>
        <end position="11"/>
    </location>
</feature>
<dbReference type="Gene3D" id="3.40.50.150">
    <property type="entry name" value="Vaccinia Virus protein VP39"/>
    <property type="match status" value="1"/>
</dbReference>
<proteinExistence type="predicted"/>
<name>A0A5N5DVR4_9PEZI</name>